<reference evidence="6 7" key="1">
    <citation type="journal article" date="2015" name="Stand. Genomic Sci.">
        <title>Genomic Encyclopedia of Bacterial and Archaeal Type Strains, Phase III: the genomes of soil and plant-associated and newly described type strains.</title>
        <authorList>
            <person name="Whitman W.B."/>
            <person name="Woyke T."/>
            <person name="Klenk H.P."/>
            <person name="Zhou Y."/>
            <person name="Lilburn T.G."/>
            <person name="Beck B.J."/>
            <person name="De Vos P."/>
            <person name="Vandamme P."/>
            <person name="Eisen J.A."/>
            <person name="Garrity G."/>
            <person name="Hugenholtz P."/>
            <person name="Kyrpides N.C."/>
        </authorList>
    </citation>
    <scope>NUCLEOTIDE SEQUENCE [LARGE SCALE GENOMIC DNA]</scope>
    <source>
        <strain evidence="6 7">CGMCC 1.6858</strain>
    </source>
</reference>
<dbReference type="Proteomes" id="UP000316905">
    <property type="component" value="Unassembled WGS sequence"/>
</dbReference>
<dbReference type="OrthoDB" id="9809338at2"/>
<dbReference type="PROSITE" id="PS01124">
    <property type="entry name" value="HTH_ARAC_FAMILY_2"/>
    <property type="match status" value="1"/>
</dbReference>
<dbReference type="InterPro" id="IPR050204">
    <property type="entry name" value="AraC_XylS_family_regulators"/>
</dbReference>
<organism evidence="6 7">
    <name type="scientific">Pseudomonas duriflava</name>
    <dbReference type="NCBI Taxonomy" id="459528"/>
    <lineage>
        <taxon>Bacteria</taxon>
        <taxon>Pseudomonadati</taxon>
        <taxon>Pseudomonadota</taxon>
        <taxon>Gammaproteobacteria</taxon>
        <taxon>Pseudomonadales</taxon>
        <taxon>Pseudomonadaceae</taxon>
        <taxon>Pseudomonas</taxon>
    </lineage>
</organism>
<protein>
    <submittedName>
        <fullName evidence="6">AraC family chemosensory pili system transcriptional regulator ChpD</fullName>
    </submittedName>
</protein>
<evidence type="ECO:0000259" key="5">
    <source>
        <dbReference type="PROSITE" id="PS01124"/>
    </source>
</evidence>
<evidence type="ECO:0000313" key="6">
    <source>
        <dbReference type="EMBL" id="TWI54970.1"/>
    </source>
</evidence>
<dbReference type="InterPro" id="IPR003313">
    <property type="entry name" value="AraC-bd"/>
</dbReference>
<evidence type="ECO:0000256" key="1">
    <source>
        <dbReference type="ARBA" id="ARBA00023015"/>
    </source>
</evidence>
<gene>
    <name evidence="6" type="ORF">IQ22_01877</name>
</gene>
<dbReference type="PANTHER" id="PTHR46796">
    <property type="entry name" value="HTH-TYPE TRANSCRIPTIONAL ACTIVATOR RHAS-RELATED"/>
    <property type="match status" value="1"/>
</dbReference>
<evidence type="ECO:0000256" key="2">
    <source>
        <dbReference type="ARBA" id="ARBA00023125"/>
    </source>
</evidence>
<dbReference type="InterPro" id="IPR009057">
    <property type="entry name" value="Homeodomain-like_sf"/>
</dbReference>
<dbReference type="RefSeq" id="WP_145140930.1">
    <property type="nucleotide sequence ID" value="NZ_VLKY01000005.1"/>
</dbReference>
<dbReference type="Pfam" id="PF12833">
    <property type="entry name" value="HTH_18"/>
    <property type="match status" value="1"/>
</dbReference>
<dbReference type="InterPro" id="IPR018060">
    <property type="entry name" value="HTH_AraC"/>
</dbReference>
<feature type="domain" description="HTH araC/xylS-type" evidence="5">
    <location>
        <begin position="163"/>
        <end position="260"/>
    </location>
</feature>
<dbReference type="Gene3D" id="1.10.10.60">
    <property type="entry name" value="Homeodomain-like"/>
    <property type="match status" value="2"/>
</dbReference>
<keyword evidence="3" id="KW-0804">Transcription</keyword>
<name>A0A562QFM4_9PSED</name>
<sequence length="263" mass="29036">MTGIRYARLGSMEVSAVEAVGQRFEKHSHDECVISANLLGEEQVWLDRKTFTARAGAITAYNPGQIQAGGAQEGQPWRFVSLYLTTERLAADIGVSRVEFERPVCERPDLAKALAVAIAWSLSGDPFMCERGEEELVMLLPQVMTAIGVRLACPVSMGVSAVIRTQELLAARLQESPTLDEIACELGLSKFHMLRTFQQETGLSPRQWAMQLRTRRAQALLRAGMPATQVAYALGFADQSHLSRHFRAAYGLSPGRYQRALRG</sequence>
<comment type="caution">
    <text evidence="6">The sequence shown here is derived from an EMBL/GenBank/DDBJ whole genome shotgun (WGS) entry which is preliminary data.</text>
</comment>
<dbReference type="EMBL" id="VLKY01000005">
    <property type="protein sequence ID" value="TWI54970.1"/>
    <property type="molecule type" value="Genomic_DNA"/>
</dbReference>
<keyword evidence="7" id="KW-1185">Reference proteome</keyword>
<dbReference type="Pfam" id="PF02311">
    <property type="entry name" value="AraC_binding"/>
    <property type="match status" value="1"/>
</dbReference>
<dbReference type="GO" id="GO:0043565">
    <property type="term" value="F:sequence-specific DNA binding"/>
    <property type="evidence" value="ECO:0007669"/>
    <property type="project" value="InterPro"/>
</dbReference>
<evidence type="ECO:0000256" key="3">
    <source>
        <dbReference type="ARBA" id="ARBA00023163"/>
    </source>
</evidence>
<dbReference type="SMART" id="SM00342">
    <property type="entry name" value="HTH_ARAC"/>
    <property type="match status" value="1"/>
</dbReference>
<dbReference type="InterPro" id="IPR037923">
    <property type="entry name" value="HTH-like"/>
</dbReference>
<dbReference type="SUPFAM" id="SSF46689">
    <property type="entry name" value="Homeodomain-like"/>
    <property type="match status" value="2"/>
</dbReference>
<evidence type="ECO:0000256" key="4">
    <source>
        <dbReference type="ARBA" id="ARBA00037345"/>
    </source>
</evidence>
<keyword evidence="1" id="KW-0805">Transcription regulation</keyword>
<evidence type="ECO:0000313" key="7">
    <source>
        <dbReference type="Proteomes" id="UP000316905"/>
    </source>
</evidence>
<keyword evidence="2" id="KW-0238">DNA-binding</keyword>
<dbReference type="SUPFAM" id="SSF51215">
    <property type="entry name" value="Regulatory protein AraC"/>
    <property type="match status" value="1"/>
</dbReference>
<accession>A0A562QFM4</accession>
<dbReference type="GO" id="GO:0003700">
    <property type="term" value="F:DNA-binding transcription factor activity"/>
    <property type="evidence" value="ECO:0007669"/>
    <property type="project" value="InterPro"/>
</dbReference>
<dbReference type="AlphaFoldDB" id="A0A562QFM4"/>
<comment type="function">
    <text evidence="4">Regulatory protein of the TOL plasmid xyl operons. XylS activates the xylXYZLTEGFJQKIH operon required for the degradation of toluene, m-xylene and p-xylene.</text>
</comment>
<proteinExistence type="predicted"/>
<dbReference type="PANTHER" id="PTHR46796:SF2">
    <property type="entry name" value="TRANSCRIPTIONAL REGULATORY PROTEIN"/>
    <property type="match status" value="1"/>
</dbReference>